<dbReference type="AlphaFoldDB" id="A0A1W0X6T7"/>
<dbReference type="InterPro" id="IPR036426">
    <property type="entry name" value="Bulb-type_lectin_dom_sf"/>
</dbReference>
<dbReference type="SUPFAM" id="SSF51110">
    <property type="entry name" value="alpha-D-mannose-specific plant lectins"/>
    <property type="match status" value="1"/>
</dbReference>
<dbReference type="OrthoDB" id="4062651at2759"/>
<evidence type="ECO:0000259" key="2">
    <source>
        <dbReference type="PROSITE" id="PS50927"/>
    </source>
</evidence>
<keyword evidence="4" id="KW-1185">Reference proteome</keyword>
<dbReference type="Gene3D" id="2.90.10.30">
    <property type="match status" value="1"/>
</dbReference>
<reference evidence="4" key="1">
    <citation type="submission" date="2017-01" db="EMBL/GenBank/DDBJ databases">
        <title>Comparative genomics of anhydrobiosis in the tardigrade Hypsibius dujardini.</title>
        <authorList>
            <person name="Yoshida Y."/>
            <person name="Koutsovoulos G."/>
            <person name="Laetsch D."/>
            <person name="Stevens L."/>
            <person name="Kumar S."/>
            <person name="Horikawa D."/>
            <person name="Ishino K."/>
            <person name="Komine S."/>
            <person name="Tomita M."/>
            <person name="Blaxter M."/>
            <person name="Arakawa K."/>
        </authorList>
    </citation>
    <scope>NUCLEOTIDE SEQUENCE [LARGE SCALE GENOMIC DNA]</scope>
    <source>
        <strain evidence="4">Z151</strain>
    </source>
</reference>
<comment type="caution">
    <text evidence="3">The sequence shown here is derived from an EMBL/GenBank/DDBJ whole genome shotgun (WGS) entry which is preliminary data.</text>
</comment>
<dbReference type="InterPro" id="IPR001480">
    <property type="entry name" value="Bulb-type_lectin_dom"/>
</dbReference>
<protein>
    <recommendedName>
        <fullName evidence="2">Bulb-type lectin domain-containing protein</fullName>
    </recommendedName>
</protein>
<evidence type="ECO:0000256" key="1">
    <source>
        <dbReference type="SAM" id="MobiDB-lite"/>
    </source>
</evidence>
<gene>
    <name evidence="3" type="ORF">BV898_02728</name>
</gene>
<dbReference type="EMBL" id="MTYJ01000012">
    <property type="protein sequence ID" value="OQV23276.1"/>
    <property type="molecule type" value="Genomic_DNA"/>
</dbReference>
<evidence type="ECO:0000313" key="3">
    <source>
        <dbReference type="EMBL" id="OQV23276.1"/>
    </source>
</evidence>
<dbReference type="PROSITE" id="PS50927">
    <property type="entry name" value="BULB_LECTIN"/>
    <property type="match status" value="1"/>
</dbReference>
<feature type="region of interest" description="Disordered" evidence="1">
    <location>
        <begin position="243"/>
        <end position="265"/>
    </location>
</feature>
<evidence type="ECO:0000313" key="4">
    <source>
        <dbReference type="Proteomes" id="UP000192578"/>
    </source>
</evidence>
<proteinExistence type="predicted"/>
<name>A0A1W0X6T7_HYPEX</name>
<organism evidence="3 4">
    <name type="scientific">Hypsibius exemplaris</name>
    <name type="common">Freshwater tardigrade</name>
    <dbReference type="NCBI Taxonomy" id="2072580"/>
    <lineage>
        <taxon>Eukaryota</taxon>
        <taxon>Metazoa</taxon>
        <taxon>Ecdysozoa</taxon>
        <taxon>Tardigrada</taxon>
        <taxon>Eutardigrada</taxon>
        <taxon>Parachela</taxon>
        <taxon>Hypsibioidea</taxon>
        <taxon>Hypsibiidae</taxon>
        <taxon>Hypsibius</taxon>
    </lineage>
</organism>
<accession>A0A1W0X6T7</accession>
<feature type="domain" description="Bulb-type lectin" evidence="2">
    <location>
        <begin position="1"/>
        <end position="72"/>
    </location>
</feature>
<dbReference type="Proteomes" id="UP000192578">
    <property type="component" value="Unassembled WGS sequence"/>
</dbReference>
<sequence length="265" mass="28792">MWTSGTSSLVVKPVTLMVLSNGDIILLNDAGETVWKLGTAGKKYAGASLWLKNDGSLCLTMDQTSCLWSTSFSFQQPVLKTNTDGTVTTATSLAMQKALKMPVVRGDAEILAHCLFFTNCSYSCRTDCDKNSGKLKQIVPAKNRNLRYTYYSCALQVPLDVKVHWKDSDGIVTKFFDSSRQDEVIATCAFYRGLWYECFGVSECTGLTSITQTCSAGSAPWTGFYQGSPAEGWRGNITQTAMNGSGSSRNQLSSNGDTGVIQTCN</sequence>